<dbReference type="EMBL" id="ATBP01000002">
    <property type="protein sequence ID" value="ETR74620.1"/>
    <property type="molecule type" value="Genomic_DNA"/>
</dbReference>
<dbReference type="Pfam" id="PF00072">
    <property type="entry name" value="Response_reg"/>
    <property type="match status" value="1"/>
</dbReference>
<dbReference type="PANTHER" id="PTHR43395">
    <property type="entry name" value="SENSOR HISTIDINE KINASE CHEA"/>
    <property type="match status" value="1"/>
</dbReference>
<reference evidence="14" key="1">
    <citation type="submission" date="2012-11" db="EMBL/GenBank/DDBJ databases">
        <authorList>
            <person name="Lucero-Rivera Y.E."/>
            <person name="Tovar-Ramirez D."/>
        </authorList>
    </citation>
    <scope>NUCLEOTIDE SEQUENCE [LARGE SCALE GENOMIC DNA]</scope>
    <source>
        <strain evidence="14">Araruama</strain>
    </source>
</reference>
<evidence type="ECO:0000256" key="6">
    <source>
        <dbReference type="PROSITE-ProRule" id="PRU00110"/>
    </source>
</evidence>
<dbReference type="InterPro" id="IPR005467">
    <property type="entry name" value="His_kinase_dom"/>
</dbReference>
<feature type="region of interest" description="Disordered" evidence="8">
    <location>
        <begin position="127"/>
        <end position="163"/>
    </location>
</feature>
<dbReference type="InterPro" id="IPR004105">
    <property type="entry name" value="CheA-like_dim"/>
</dbReference>
<dbReference type="CDD" id="cd17546">
    <property type="entry name" value="REC_hyHK_CKI1_RcsC-like"/>
    <property type="match status" value="1"/>
</dbReference>
<dbReference type="InterPro" id="IPR051315">
    <property type="entry name" value="Bact_Chemotaxis_CheA"/>
</dbReference>
<dbReference type="Pfam" id="PF02518">
    <property type="entry name" value="HATPase_c"/>
    <property type="match status" value="1"/>
</dbReference>
<feature type="domain" description="CheW-like" evidence="11">
    <location>
        <begin position="607"/>
        <end position="769"/>
    </location>
</feature>
<dbReference type="SUPFAM" id="SSF52172">
    <property type="entry name" value="CheY-like"/>
    <property type="match status" value="1"/>
</dbReference>
<dbReference type="CDD" id="cd00088">
    <property type="entry name" value="HPT"/>
    <property type="match status" value="1"/>
</dbReference>
<feature type="compositionally biased region" description="Low complexity" evidence="8">
    <location>
        <begin position="278"/>
        <end position="291"/>
    </location>
</feature>
<dbReference type="GO" id="GO:0005737">
    <property type="term" value="C:cytoplasm"/>
    <property type="evidence" value="ECO:0007669"/>
    <property type="project" value="InterPro"/>
</dbReference>
<dbReference type="SMART" id="SM00387">
    <property type="entry name" value="HATPase_c"/>
    <property type="match status" value="1"/>
</dbReference>
<dbReference type="PROSITE" id="PS50109">
    <property type="entry name" value="HIS_KIN"/>
    <property type="match status" value="1"/>
</dbReference>
<feature type="region of interest" description="Disordered" evidence="8">
    <location>
        <begin position="272"/>
        <end position="356"/>
    </location>
</feature>
<proteinExistence type="predicted"/>
<dbReference type="PROSITE" id="PS50110">
    <property type="entry name" value="RESPONSE_REGULATORY"/>
    <property type="match status" value="1"/>
</dbReference>
<comment type="caution">
    <text evidence="13">The sequence shown here is derived from an EMBL/GenBank/DDBJ whole genome shotgun (WGS) entry which is preliminary data.</text>
</comment>
<evidence type="ECO:0000313" key="14">
    <source>
        <dbReference type="Proteomes" id="UP000189670"/>
    </source>
</evidence>
<evidence type="ECO:0000256" key="1">
    <source>
        <dbReference type="ARBA" id="ARBA00000085"/>
    </source>
</evidence>
<keyword evidence="4" id="KW-0808">Transferase</keyword>
<keyword evidence="3 7" id="KW-0597">Phosphoprotein</keyword>
<feature type="domain" description="CheW-like" evidence="11">
    <location>
        <begin position="789"/>
        <end position="921"/>
    </location>
</feature>
<feature type="modified residue" description="Phosphohistidine" evidence="6">
    <location>
        <position position="48"/>
    </location>
</feature>
<dbReference type="Gene3D" id="3.30.565.10">
    <property type="entry name" value="Histidine kinase-like ATPase, C-terminal domain"/>
    <property type="match status" value="1"/>
</dbReference>
<dbReference type="SUPFAM" id="SSF50341">
    <property type="entry name" value="CheW-like"/>
    <property type="match status" value="2"/>
</dbReference>
<dbReference type="InterPro" id="IPR004358">
    <property type="entry name" value="Sig_transdc_His_kin-like_C"/>
</dbReference>
<evidence type="ECO:0000259" key="12">
    <source>
        <dbReference type="PROSITE" id="PS50894"/>
    </source>
</evidence>
<dbReference type="InterPro" id="IPR011006">
    <property type="entry name" value="CheY-like_superfamily"/>
</dbReference>
<evidence type="ECO:0000259" key="11">
    <source>
        <dbReference type="PROSITE" id="PS50851"/>
    </source>
</evidence>
<dbReference type="Gene3D" id="1.10.287.560">
    <property type="entry name" value="Histidine kinase CheA-like, homodimeric domain"/>
    <property type="match status" value="1"/>
</dbReference>
<dbReference type="InterPro" id="IPR036890">
    <property type="entry name" value="HATPase_C_sf"/>
</dbReference>
<dbReference type="SMART" id="SM00448">
    <property type="entry name" value="REC"/>
    <property type="match status" value="1"/>
</dbReference>
<keyword evidence="5" id="KW-0418">Kinase</keyword>
<dbReference type="InterPro" id="IPR036097">
    <property type="entry name" value="HisK_dim/P_sf"/>
</dbReference>
<dbReference type="InterPro" id="IPR002545">
    <property type="entry name" value="CheW-lke_dom"/>
</dbReference>
<comment type="catalytic activity">
    <reaction evidence="1">
        <text>ATP + protein L-histidine = ADP + protein N-phospho-L-histidine.</text>
        <dbReference type="EC" id="2.7.13.3"/>
    </reaction>
</comment>
<dbReference type="Pfam" id="PF01584">
    <property type="entry name" value="CheW"/>
    <property type="match status" value="2"/>
</dbReference>
<dbReference type="InterPro" id="IPR036641">
    <property type="entry name" value="HPT_dom_sf"/>
</dbReference>
<evidence type="ECO:0000256" key="7">
    <source>
        <dbReference type="PROSITE-ProRule" id="PRU00169"/>
    </source>
</evidence>
<evidence type="ECO:0000256" key="2">
    <source>
        <dbReference type="ARBA" id="ARBA00012438"/>
    </source>
</evidence>
<evidence type="ECO:0000256" key="4">
    <source>
        <dbReference type="ARBA" id="ARBA00022679"/>
    </source>
</evidence>
<dbReference type="SMART" id="SM00073">
    <property type="entry name" value="HPT"/>
    <property type="match status" value="1"/>
</dbReference>
<dbReference type="InterPro" id="IPR001789">
    <property type="entry name" value="Sig_transdc_resp-reg_receiver"/>
</dbReference>
<feature type="modified residue" description="4-aspartylphosphate" evidence="7">
    <location>
        <position position="988"/>
    </location>
</feature>
<dbReference type="PRINTS" id="PR00344">
    <property type="entry name" value="BCTRLSENSOR"/>
</dbReference>
<evidence type="ECO:0000313" key="13">
    <source>
        <dbReference type="EMBL" id="ETR74620.1"/>
    </source>
</evidence>
<dbReference type="PROSITE" id="PS50851">
    <property type="entry name" value="CHEW"/>
    <property type="match status" value="2"/>
</dbReference>
<accession>A0A1V1PIK3</accession>
<gene>
    <name evidence="13" type="primary">cheA</name>
    <name evidence="13" type="ORF">OMM_00050</name>
</gene>
<dbReference type="SUPFAM" id="SSF47226">
    <property type="entry name" value="Histidine-containing phosphotransfer domain, HPT domain"/>
    <property type="match status" value="1"/>
</dbReference>
<name>A0A1V1PIK3_9BACT</name>
<dbReference type="EC" id="2.7.13.3" evidence="2"/>
<dbReference type="SUPFAM" id="SSF55874">
    <property type="entry name" value="ATPase domain of HSP90 chaperone/DNA topoisomerase II/histidine kinase"/>
    <property type="match status" value="1"/>
</dbReference>
<dbReference type="InterPro" id="IPR003594">
    <property type="entry name" value="HATPase_dom"/>
</dbReference>
<dbReference type="PANTHER" id="PTHR43395:SF1">
    <property type="entry name" value="CHEMOTAXIS PROTEIN CHEA"/>
    <property type="match status" value="1"/>
</dbReference>
<evidence type="ECO:0000256" key="3">
    <source>
        <dbReference type="ARBA" id="ARBA00022553"/>
    </source>
</evidence>
<dbReference type="SUPFAM" id="SSF47384">
    <property type="entry name" value="Homodimeric domain of signal transducing histidine kinase"/>
    <property type="match status" value="1"/>
</dbReference>
<dbReference type="Pfam" id="PF02895">
    <property type="entry name" value="H-kinase_dim"/>
    <property type="match status" value="1"/>
</dbReference>
<dbReference type="CDD" id="cd16916">
    <property type="entry name" value="HATPase_CheA-like"/>
    <property type="match status" value="1"/>
</dbReference>
<dbReference type="InterPro" id="IPR037006">
    <property type="entry name" value="CheA-like_homodim_sf"/>
</dbReference>
<evidence type="ECO:0000259" key="9">
    <source>
        <dbReference type="PROSITE" id="PS50109"/>
    </source>
</evidence>
<organism evidence="13 14">
    <name type="scientific">Candidatus Magnetoglobus multicellularis str. Araruama</name>
    <dbReference type="NCBI Taxonomy" id="890399"/>
    <lineage>
        <taxon>Bacteria</taxon>
        <taxon>Pseudomonadati</taxon>
        <taxon>Thermodesulfobacteriota</taxon>
        <taxon>Desulfobacteria</taxon>
        <taxon>Desulfobacterales</taxon>
        <taxon>Desulfobacteraceae</taxon>
        <taxon>Candidatus Magnetoglobus</taxon>
    </lineage>
</organism>
<sequence>MQFDQNMLNEFIAEAKEHLDNIEDNFLTLESQDVPDPGLIDKVFRSIHSVKGSSGFLNLNTITRLAHVMEALLQKIRQKEILPESVYIDALLSGSDLLQTMVNDPLNSESVDIQDVYDRLQELIHASDRPEKEQTVQPNRSKQPDCINKQQKQPTDLSPDDSGELSLEKLAQSGFQIDIQLVESISHANFFVLEYDLTALNIEKKVNLDTLIKDLSGMGTIISVKWDTSADNLDVDFATIPLYCQVLYATGLNKKDIAIVLQIHQDKIHSVSIQNSPQKTNNSTQSHTNNTKQKDKPKVIKEAPKKPKKPAITKKISEKKNEQPPISKDKNESLDTKKTQETKSQNLAVNHPGQREQTDTIRISVDILDKIMNLAGELVLVRNQHLLLVDKTDTRMADNSQRLDMVTSELQEAIMRTRMQPIGTLFSRLPRIVRDISKKCNKSIIIIINGHEVELDKTILESLPDPLTHIIRNACDHGIETPEERSQVGKPETGYINVKAYHEAGQINIVIEDDGRGIDPQKIRDSVLNKGLKRKEELQRMTEKEILSLVMMPGFSTTEKTTEISGRGVGMDVVKNAVEQLGGSIELDSRVGQGLNIHMRLPLTLAIIPCLIVQVDNEKFAIPEVNVEELVSLYDEEIFTLIECNGDQEVFRLRKQLLPLVRLKEVLMRSQPFTEDDRSDISETYREIAQQKLKENDDIQQILIFAVLKIGNQRFGLIIDEVIGTEEIVVNPLHSAVNPLIIYSGTTIMGDGTVALILDVNGIAMHAGVRFTTEVEQTNKETRSSKTDSHRILLFKSGKEEQFAVPLLLMRRVELIDPSRIQTIGGNEYISVDNVPTLLIRLEKLLNVSACETADKMYLLLPKQSQRPIGILASRLVDVINLPLILNKESYMQDGLLGTAIVNEYITIFIDIYRLVEAAEKAIFGDTFVDDNDEQQSKTILLAEDTLFFQRLVKGHLVSAGYEVITADNGAEALDKMKSNKVDMIISDIEMPVMDGLDFLRAVRSDEQFPYIPAVALTSLDSEKDREIGLKAGFDAYEVKVDRDRIVEVVSKLLSK</sequence>
<feature type="compositionally biased region" description="Basic and acidic residues" evidence="8">
    <location>
        <begin position="315"/>
        <end position="341"/>
    </location>
</feature>
<dbReference type="InterPro" id="IPR008207">
    <property type="entry name" value="Sig_transdc_His_kin_Hpt_dom"/>
</dbReference>
<dbReference type="SMART" id="SM01231">
    <property type="entry name" value="H-kinase_dim"/>
    <property type="match status" value="1"/>
</dbReference>
<feature type="domain" description="Histidine kinase" evidence="9">
    <location>
        <begin position="396"/>
        <end position="605"/>
    </location>
</feature>
<evidence type="ECO:0000259" key="10">
    <source>
        <dbReference type="PROSITE" id="PS50110"/>
    </source>
</evidence>
<dbReference type="GO" id="GO:0000155">
    <property type="term" value="F:phosphorelay sensor kinase activity"/>
    <property type="evidence" value="ECO:0007669"/>
    <property type="project" value="InterPro"/>
</dbReference>
<evidence type="ECO:0000256" key="8">
    <source>
        <dbReference type="SAM" id="MobiDB-lite"/>
    </source>
</evidence>
<dbReference type="Gene3D" id="2.30.30.40">
    <property type="entry name" value="SH3 Domains"/>
    <property type="match status" value="1"/>
</dbReference>
<dbReference type="FunFam" id="3.30.565.10:FF:000016">
    <property type="entry name" value="Chemotaxis protein CheA, putative"/>
    <property type="match status" value="1"/>
</dbReference>
<evidence type="ECO:0000256" key="5">
    <source>
        <dbReference type="ARBA" id="ARBA00022777"/>
    </source>
</evidence>
<dbReference type="Proteomes" id="UP000189670">
    <property type="component" value="Unassembled WGS sequence"/>
</dbReference>
<feature type="domain" description="HPt" evidence="12">
    <location>
        <begin position="1"/>
        <end position="105"/>
    </location>
</feature>
<dbReference type="PROSITE" id="PS50894">
    <property type="entry name" value="HPT"/>
    <property type="match status" value="1"/>
</dbReference>
<dbReference type="InterPro" id="IPR036061">
    <property type="entry name" value="CheW-like_dom_sf"/>
</dbReference>
<dbReference type="SMART" id="SM00260">
    <property type="entry name" value="CheW"/>
    <property type="match status" value="1"/>
</dbReference>
<dbReference type="Gene3D" id="1.20.120.160">
    <property type="entry name" value="HPT domain"/>
    <property type="match status" value="1"/>
</dbReference>
<feature type="domain" description="Response regulatory" evidence="10">
    <location>
        <begin position="939"/>
        <end position="1055"/>
    </location>
</feature>
<dbReference type="Pfam" id="PF01627">
    <property type="entry name" value="Hpt"/>
    <property type="match status" value="1"/>
</dbReference>
<dbReference type="Gene3D" id="3.40.50.2300">
    <property type="match status" value="1"/>
</dbReference>
<feature type="compositionally biased region" description="Basic and acidic residues" evidence="8">
    <location>
        <begin position="292"/>
        <end position="305"/>
    </location>
</feature>
<dbReference type="AlphaFoldDB" id="A0A1V1PIK3"/>
<protein>
    <recommendedName>
        <fullName evidence="2">histidine kinase</fullName>
        <ecNumber evidence="2">2.7.13.3</ecNumber>
    </recommendedName>
</protein>
<dbReference type="GO" id="GO:0006935">
    <property type="term" value="P:chemotaxis"/>
    <property type="evidence" value="ECO:0007669"/>
    <property type="project" value="InterPro"/>
</dbReference>